<proteinExistence type="inferred from homology"/>
<evidence type="ECO:0000313" key="18">
    <source>
        <dbReference type="Proteomes" id="UP000191024"/>
    </source>
</evidence>
<sequence length="734" mass="83502">MYADEVGIPQTDRRRWRLHIDELGAERWSYSSLEETASENGQSSYVKYLLELPDFPAPNPKKCRNDPEFSAFDAAHNGAAFFSLLQEDCGVFPCQYKGPMFMNIGYVATFYCAGVPVPEPVRLEMIRYLVNTSHPVDGGWGLHEVDKSTAFGTVINYVILRLLGLPKDHVVCERARKTLHRLGGAIGAPHWGKIWLAILNLYEWEGVNPAPPELWLLPYALPLHPGRWWVHTRAIYAAVGYLSAAKYSCELTPLLAEIRNEIYVRSFESIDFKKHRNTICGVDLYYPHTRLLNTVNSMMVFYERFVRPNWLLKYSNKKVYEIIQKEIQNTGTLCIAPVNFAFCSLVVMIEEGKDSSLFKQMLGNFSEVLFMGPQGITVMGTNGVQVWDCAFAVQYYFIAGLAELPEFRDTIIRAYKFLCRSQFDTECEPGSFRDRRIGGWPFSTKTQGYTVSDCTAEAVKSIIMVRTSPVFADVKDQISDDRLYKAIDVLLGLQNVGSFEYGSFAAYEKIKATPLLEKLNPAEVFGNIMVEFPYVECTDSSVLGLTYFHAHYEYRKDDIERAIDLAINYIKNAQRNDGSWYGSWGICFTYAGMFALEALRTVGETYENSDTVKKGCDFLVSKQRDDGGWSESMKSSELHVYVEAEKSLVVQTAWALIGLLLADYPNKTVIERGINLLKERQLSSGEWRFEEVEGVFNHSCAIEYPSYRFLFPIKALGLYARKYDKDSSEIDSIS</sequence>
<dbReference type="InterPro" id="IPR002365">
    <property type="entry name" value="Terpene_synthase_CS"/>
</dbReference>
<dbReference type="InterPro" id="IPR008930">
    <property type="entry name" value="Terpenoid_cyclase/PrenylTrfase"/>
</dbReference>
<dbReference type="FunFam" id="1.50.10.20:FF:000003">
    <property type="entry name" value="Terpene cyclase/mutase family member"/>
    <property type="match status" value="1"/>
</dbReference>
<dbReference type="InterPro" id="IPR032696">
    <property type="entry name" value="SQ_cyclase_C"/>
</dbReference>
<protein>
    <recommendedName>
        <fullName evidence="14">Terpene cyclase/mutase family member</fullName>
        <ecNumber evidence="14">5.4.99.-</ecNumber>
    </recommendedName>
</protein>
<dbReference type="Gene3D" id="6.20.120.20">
    <property type="match status" value="1"/>
</dbReference>
<evidence type="ECO:0000256" key="12">
    <source>
        <dbReference type="ARBA" id="ARBA00051240"/>
    </source>
</evidence>
<evidence type="ECO:0000256" key="2">
    <source>
        <dbReference type="ARBA" id="ARBA00004502"/>
    </source>
</evidence>
<keyword evidence="10" id="KW-0472">Membrane</keyword>
<dbReference type="CDD" id="cd02892">
    <property type="entry name" value="SQCY_1"/>
    <property type="match status" value="1"/>
</dbReference>
<accession>A0A1G4J559</accession>
<evidence type="ECO:0000256" key="13">
    <source>
        <dbReference type="ARBA" id="ARBA00060682"/>
    </source>
</evidence>
<dbReference type="Gene3D" id="1.50.10.20">
    <property type="match status" value="2"/>
</dbReference>
<dbReference type="PANTHER" id="PTHR11764:SF20">
    <property type="entry name" value="LANOSTEROL SYNTHASE"/>
    <property type="match status" value="1"/>
</dbReference>
<evidence type="ECO:0000256" key="9">
    <source>
        <dbReference type="ARBA" id="ARBA00023098"/>
    </source>
</evidence>
<dbReference type="OrthoDB" id="21502at2759"/>
<evidence type="ECO:0000256" key="3">
    <source>
        <dbReference type="ARBA" id="ARBA00009755"/>
    </source>
</evidence>
<comment type="similarity">
    <text evidence="3 14">Belongs to the terpene cyclase/mutase family.</text>
</comment>
<gene>
    <name evidence="17" type="ORF">LAMI_0C09098G</name>
</gene>
<reference evidence="18" key="1">
    <citation type="submission" date="2016-03" db="EMBL/GenBank/DDBJ databases">
        <authorList>
            <person name="Devillers H."/>
        </authorList>
    </citation>
    <scope>NUCLEOTIDE SEQUENCE [LARGE SCALE GENOMIC DNA]</scope>
</reference>
<dbReference type="InterPro" id="IPR032697">
    <property type="entry name" value="SQ_cyclase_N"/>
</dbReference>
<keyword evidence="6" id="KW-0677">Repeat</keyword>
<dbReference type="SUPFAM" id="SSF48239">
    <property type="entry name" value="Terpenoid cyclases/Protein prenyltransferases"/>
    <property type="match status" value="2"/>
</dbReference>
<keyword evidence="5" id="KW-0551">Lipid droplet</keyword>
<dbReference type="EMBL" id="LT598466">
    <property type="protein sequence ID" value="SCU84842.1"/>
    <property type="molecule type" value="Genomic_DNA"/>
</dbReference>
<dbReference type="EC" id="5.4.99.-" evidence="14"/>
<keyword evidence="18" id="KW-1185">Reference proteome</keyword>
<dbReference type="GO" id="GO:0000250">
    <property type="term" value="F:lanosterol synthase activity"/>
    <property type="evidence" value="ECO:0007669"/>
    <property type="project" value="UniProtKB-EC"/>
</dbReference>
<evidence type="ECO:0000256" key="11">
    <source>
        <dbReference type="ARBA" id="ARBA00023235"/>
    </source>
</evidence>
<evidence type="ECO:0000256" key="7">
    <source>
        <dbReference type="ARBA" id="ARBA00022824"/>
    </source>
</evidence>
<evidence type="ECO:0000256" key="4">
    <source>
        <dbReference type="ARBA" id="ARBA00022516"/>
    </source>
</evidence>
<dbReference type="SFLD" id="SFLDG01016">
    <property type="entry name" value="Prenyltransferase_Like_2"/>
    <property type="match status" value="1"/>
</dbReference>
<evidence type="ECO:0000256" key="10">
    <source>
        <dbReference type="ARBA" id="ARBA00023136"/>
    </source>
</evidence>
<name>A0A1G4J559_9SACH</name>
<dbReference type="AlphaFoldDB" id="A0A1G4J559"/>
<keyword evidence="8" id="KW-0752">Steroid biosynthesis</keyword>
<feature type="domain" description="Squalene cyclase C-terminal" evidence="15">
    <location>
        <begin position="386"/>
        <end position="720"/>
    </location>
</feature>
<evidence type="ECO:0000259" key="16">
    <source>
        <dbReference type="Pfam" id="PF13249"/>
    </source>
</evidence>
<dbReference type="Pfam" id="PF13249">
    <property type="entry name" value="SQHop_cyclase_N"/>
    <property type="match status" value="1"/>
</dbReference>
<organism evidence="17 18">
    <name type="scientific">Lachancea mirantina</name>
    <dbReference type="NCBI Taxonomy" id="1230905"/>
    <lineage>
        <taxon>Eukaryota</taxon>
        <taxon>Fungi</taxon>
        <taxon>Dikarya</taxon>
        <taxon>Ascomycota</taxon>
        <taxon>Saccharomycotina</taxon>
        <taxon>Saccharomycetes</taxon>
        <taxon>Saccharomycetales</taxon>
        <taxon>Saccharomycetaceae</taxon>
        <taxon>Lachancea</taxon>
    </lineage>
</organism>
<dbReference type="GO" id="GO:0005789">
    <property type="term" value="C:endoplasmic reticulum membrane"/>
    <property type="evidence" value="ECO:0007669"/>
    <property type="project" value="UniProtKB-SubCell"/>
</dbReference>
<dbReference type="PROSITE" id="PS01074">
    <property type="entry name" value="TERPENE_SYNTHASES"/>
    <property type="match status" value="1"/>
</dbReference>
<keyword evidence="9" id="KW-0443">Lipid metabolism</keyword>
<dbReference type="GO" id="GO:0005811">
    <property type="term" value="C:lipid droplet"/>
    <property type="evidence" value="ECO:0007669"/>
    <property type="project" value="UniProtKB-SubCell"/>
</dbReference>
<dbReference type="NCBIfam" id="TIGR01787">
    <property type="entry name" value="squalene_cyclas"/>
    <property type="match status" value="1"/>
</dbReference>
<comment type="pathway">
    <text evidence="13">Terpene metabolism; lanosterol biosynthesis; lanosterol from farnesyl diphosphate: step 3/3.</text>
</comment>
<dbReference type="STRING" id="1230905.A0A1G4J559"/>
<dbReference type="Pfam" id="PF13243">
    <property type="entry name" value="SQHop_cyclase_C"/>
    <property type="match status" value="1"/>
</dbReference>
<dbReference type="InterPro" id="IPR018333">
    <property type="entry name" value="Squalene_cyclase"/>
</dbReference>
<keyword evidence="4" id="KW-0444">Lipid biosynthesis</keyword>
<dbReference type="Proteomes" id="UP000191024">
    <property type="component" value="Chromosome C"/>
</dbReference>
<evidence type="ECO:0000256" key="8">
    <source>
        <dbReference type="ARBA" id="ARBA00022955"/>
    </source>
</evidence>
<dbReference type="GO" id="GO:0006696">
    <property type="term" value="P:ergosterol biosynthetic process"/>
    <property type="evidence" value="ECO:0007669"/>
    <property type="project" value="TreeGrafter"/>
</dbReference>
<dbReference type="PANTHER" id="PTHR11764">
    <property type="entry name" value="TERPENE CYCLASE/MUTASE FAMILY MEMBER"/>
    <property type="match status" value="1"/>
</dbReference>
<evidence type="ECO:0000256" key="6">
    <source>
        <dbReference type="ARBA" id="ARBA00022737"/>
    </source>
</evidence>
<comment type="subcellular location">
    <subcellularLocation>
        <location evidence="1">Endoplasmic reticulum membrane</location>
        <topology evidence="1">Peripheral membrane protein</topology>
    </subcellularLocation>
    <subcellularLocation>
        <location evidence="2">Lipid droplet</location>
    </subcellularLocation>
</comment>
<evidence type="ECO:0000256" key="14">
    <source>
        <dbReference type="RuleBase" id="RU362003"/>
    </source>
</evidence>
<evidence type="ECO:0000259" key="15">
    <source>
        <dbReference type="Pfam" id="PF13243"/>
    </source>
</evidence>
<dbReference type="FunFam" id="1.50.10.20:FF:000027">
    <property type="entry name" value="Terpene cyclase/mutase family member"/>
    <property type="match status" value="1"/>
</dbReference>
<feature type="domain" description="Squalene cyclase N-terminal" evidence="16">
    <location>
        <begin position="121"/>
        <end position="333"/>
    </location>
</feature>
<evidence type="ECO:0000256" key="5">
    <source>
        <dbReference type="ARBA" id="ARBA00022677"/>
    </source>
</evidence>
<keyword evidence="11 14" id="KW-0413">Isomerase</keyword>
<keyword evidence="7" id="KW-0256">Endoplasmic reticulum</keyword>
<evidence type="ECO:0000256" key="1">
    <source>
        <dbReference type="ARBA" id="ARBA00004406"/>
    </source>
</evidence>
<evidence type="ECO:0000313" key="17">
    <source>
        <dbReference type="EMBL" id="SCU84842.1"/>
    </source>
</evidence>
<dbReference type="GO" id="GO:0016104">
    <property type="term" value="P:triterpenoid biosynthetic process"/>
    <property type="evidence" value="ECO:0007669"/>
    <property type="project" value="InterPro"/>
</dbReference>
<comment type="catalytic activity">
    <reaction evidence="12">
        <text>(S)-2,3-epoxysqualene = lanosterol</text>
        <dbReference type="Rhea" id="RHEA:14621"/>
        <dbReference type="ChEBI" id="CHEBI:15441"/>
        <dbReference type="ChEBI" id="CHEBI:16521"/>
        <dbReference type="EC" id="5.4.99.7"/>
    </reaction>
    <physiologicalReaction direction="left-to-right" evidence="12">
        <dbReference type="Rhea" id="RHEA:14622"/>
    </physiologicalReaction>
</comment>